<feature type="region of interest" description="Disordered" evidence="1">
    <location>
        <begin position="66"/>
        <end position="89"/>
    </location>
</feature>
<evidence type="ECO:0000313" key="2">
    <source>
        <dbReference type="EMBL" id="KAK7530547.1"/>
    </source>
</evidence>
<organism evidence="2 3">
    <name type="scientific">Phyllosticta citricarpa</name>
    <dbReference type="NCBI Taxonomy" id="55181"/>
    <lineage>
        <taxon>Eukaryota</taxon>
        <taxon>Fungi</taxon>
        <taxon>Dikarya</taxon>
        <taxon>Ascomycota</taxon>
        <taxon>Pezizomycotina</taxon>
        <taxon>Dothideomycetes</taxon>
        <taxon>Dothideomycetes incertae sedis</taxon>
        <taxon>Botryosphaeriales</taxon>
        <taxon>Phyllostictaceae</taxon>
        <taxon>Phyllosticta</taxon>
    </lineage>
</organism>
<reference evidence="2 3" key="1">
    <citation type="submission" date="2024-04" db="EMBL/GenBank/DDBJ databases">
        <title>Phyllosticta paracitricarpa is synonymous to the EU quarantine fungus P. citricarpa based on phylogenomic analyses.</title>
        <authorList>
            <consortium name="Lawrence Berkeley National Laboratory"/>
            <person name="Van Ingen-Buijs V.A."/>
            <person name="Van Westerhoven A.C."/>
            <person name="Haridas S."/>
            <person name="Skiadas P."/>
            <person name="Martin F."/>
            <person name="Groenewald J.Z."/>
            <person name="Crous P.W."/>
            <person name="Seidl M.F."/>
        </authorList>
    </citation>
    <scope>NUCLEOTIDE SEQUENCE [LARGE SCALE GENOMIC DNA]</scope>
    <source>
        <strain evidence="2 3">CBS 122670</strain>
    </source>
</reference>
<evidence type="ECO:0000256" key="1">
    <source>
        <dbReference type="SAM" id="MobiDB-lite"/>
    </source>
</evidence>
<dbReference type="Proteomes" id="UP001365128">
    <property type="component" value="Unassembled WGS sequence"/>
</dbReference>
<protein>
    <submittedName>
        <fullName evidence="2">Uncharacterized protein</fullName>
    </submittedName>
</protein>
<feature type="region of interest" description="Disordered" evidence="1">
    <location>
        <begin position="272"/>
        <end position="312"/>
    </location>
</feature>
<gene>
    <name evidence="2" type="ORF">IWX46DRAFT_400301</name>
</gene>
<evidence type="ECO:0000313" key="3">
    <source>
        <dbReference type="Proteomes" id="UP001365128"/>
    </source>
</evidence>
<feature type="compositionally biased region" description="Low complexity" evidence="1">
    <location>
        <begin position="78"/>
        <end position="89"/>
    </location>
</feature>
<dbReference type="EMBL" id="JBBPDW010000060">
    <property type="protein sequence ID" value="KAK7530547.1"/>
    <property type="molecule type" value="Genomic_DNA"/>
</dbReference>
<feature type="region of interest" description="Disordered" evidence="1">
    <location>
        <begin position="1"/>
        <end position="22"/>
    </location>
</feature>
<accession>A0ABR1L5M9</accession>
<sequence>MAIRKINGNKKRQPVPKQDVNTLSNEEFFAQVDAACRETTNAPDEVDINVSSDEGTVAALEDRITPEEDAESLSKMESLSSQTTGSTSSCDHTKRLYFTFDIFGRPIAARRLSGSPLIITHIAKTASSIPFQIMPLIRDATPAELADPMLFPPMVSIGNGLMSIDDLPSCSTFFQHADAHGTLWATWDTLLAEARVGCDVGWHEWVMAFSSPHEQSDVFCDAQRAQRLVDGLALELEELRGARWLPDSSSAAALNEEAITHKVDYRDACAGDAEREKQNDHDVDDEDAGETDDDDDDEYDTVSDDSEWSDVDDAMDEPVFETMLRDANAALALLKNVRRRGGVVDQKMLATMLRDACAAAANTPSASSSSGLQRSKSRHPLRGYLDENVATFLSDLAGAAGAGTASGSGKGQEKAQD</sequence>
<feature type="compositionally biased region" description="Basic and acidic residues" evidence="1">
    <location>
        <begin position="272"/>
        <end position="281"/>
    </location>
</feature>
<proteinExistence type="predicted"/>
<name>A0ABR1L5M9_9PEZI</name>
<keyword evidence="3" id="KW-1185">Reference proteome</keyword>
<feature type="compositionally biased region" description="Acidic residues" evidence="1">
    <location>
        <begin position="282"/>
        <end position="312"/>
    </location>
</feature>
<comment type="caution">
    <text evidence="2">The sequence shown here is derived from an EMBL/GenBank/DDBJ whole genome shotgun (WGS) entry which is preliminary data.</text>
</comment>